<dbReference type="NCBIfam" id="NF001454">
    <property type="entry name" value="PRK00315.1"/>
    <property type="match status" value="1"/>
</dbReference>
<comment type="subcellular location">
    <subcellularLocation>
        <location evidence="11">Cell membrane</location>
        <topology evidence="11">Single-pass membrane protein</topology>
    </subcellularLocation>
</comment>
<dbReference type="AlphaFoldDB" id="W0PLN4"/>
<evidence type="ECO:0000256" key="7">
    <source>
        <dbReference type="ARBA" id="ARBA00022958"/>
    </source>
</evidence>
<dbReference type="KEGG" id="amim:MIM_c38470"/>
<keyword evidence="4 11" id="KW-0812">Transmembrane</keyword>
<dbReference type="NCBIfam" id="TIGR00681">
    <property type="entry name" value="kdpC"/>
    <property type="match status" value="1"/>
</dbReference>
<dbReference type="PANTHER" id="PTHR30042">
    <property type="entry name" value="POTASSIUM-TRANSPORTING ATPASE C CHAIN"/>
    <property type="match status" value="1"/>
</dbReference>
<dbReference type="GO" id="GO:0005886">
    <property type="term" value="C:plasma membrane"/>
    <property type="evidence" value="ECO:0007669"/>
    <property type="project" value="UniProtKB-SubCell"/>
</dbReference>
<evidence type="ECO:0000256" key="1">
    <source>
        <dbReference type="ARBA" id="ARBA00022448"/>
    </source>
</evidence>
<dbReference type="PIRSF" id="PIRSF001296">
    <property type="entry name" value="K_ATPase_KdpC"/>
    <property type="match status" value="1"/>
</dbReference>
<evidence type="ECO:0000313" key="13">
    <source>
        <dbReference type="Proteomes" id="UP000019095"/>
    </source>
</evidence>
<dbReference type="eggNOG" id="COG2156">
    <property type="taxonomic scope" value="Bacteria"/>
</dbReference>
<keyword evidence="3 11" id="KW-0633">Potassium transport</keyword>
<keyword evidence="6 11" id="KW-0067">ATP-binding</keyword>
<dbReference type="InterPro" id="IPR003820">
    <property type="entry name" value="KdpC"/>
</dbReference>
<evidence type="ECO:0000256" key="2">
    <source>
        <dbReference type="ARBA" id="ARBA00022475"/>
    </source>
</evidence>
<evidence type="ECO:0000256" key="10">
    <source>
        <dbReference type="ARBA" id="ARBA00023136"/>
    </source>
</evidence>
<keyword evidence="10 11" id="KW-0472">Membrane</keyword>
<dbReference type="Pfam" id="PF02669">
    <property type="entry name" value="KdpC"/>
    <property type="match status" value="1"/>
</dbReference>
<dbReference type="GO" id="GO:0005524">
    <property type="term" value="F:ATP binding"/>
    <property type="evidence" value="ECO:0007669"/>
    <property type="project" value="UniProtKB-UniRule"/>
</dbReference>
<evidence type="ECO:0000256" key="3">
    <source>
        <dbReference type="ARBA" id="ARBA00022538"/>
    </source>
</evidence>
<keyword evidence="7 11" id="KW-0630">Potassium</keyword>
<dbReference type="GO" id="GO:0008556">
    <property type="term" value="F:P-type potassium transmembrane transporter activity"/>
    <property type="evidence" value="ECO:0007669"/>
    <property type="project" value="InterPro"/>
</dbReference>
<evidence type="ECO:0000256" key="9">
    <source>
        <dbReference type="ARBA" id="ARBA00023065"/>
    </source>
</evidence>
<protein>
    <recommendedName>
        <fullName evidence="11">Potassium-transporting ATPase KdpC subunit</fullName>
    </recommendedName>
    <alternativeName>
        <fullName evidence="11">ATP phosphohydrolase [potassium-transporting] C chain</fullName>
    </alternativeName>
    <alternativeName>
        <fullName evidence="11">Potassium-binding and translocating subunit C</fullName>
    </alternativeName>
    <alternativeName>
        <fullName evidence="11">Potassium-translocating ATPase C chain</fullName>
    </alternativeName>
</protein>
<dbReference type="EMBL" id="CP003915">
    <property type="protein sequence ID" value="AHG65903.1"/>
    <property type="molecule type" value="Genomic_DNA"/>
</dbReference>
<comment type="subunit">
    <text evidence="11">The system is composed of three essential subunits: KdpA, KdpB and KdpC.</text>
</comment>
<dbReference type="Proteomes" id="UP000019095">
    <property type="component" value="Chromosome"/>
</dbReference>
<evidence type="ECO:0000256" key="6">
    <source>
        <dbReference type="ARBA" id="ARBA00022840"/>
    </source>
</evidence>
<evidence type="ECO:0000256" key="11">
    <source>
        <dbReference type="HAMAP-Rule" id="MF_00276"/>
    </source>
</evidence>
<name>W0PLN4_ADVMD</name>
<proteinExistence type="inferred from homology"/>
<gene>
    <name evidence="11 12" type="primary">kdpC</name>
    <name evidence="12" type="ORF">MIM_c38470</name>
</gene>
<organism evidence="12 13">
    <name type="scientific">Advenella mimigardefordensis (strain DSM 17166 / LMG 22922 / DPN7)</name>
    <dbReference type="NCBI Taxonomy" id="1247726"/>
    <lineage>
        <taxon>Bacteria</taxon>
        <taxon>Pseudomonadati</taxon>
        <taxon>Pseudomonadota</taxon>
        <taxon>Betaproteobacteria</taxon>
        <taxon>Burkholderiales</taxon>
        <taxon>Alcaligenaceae</taxon>
    </lineage>
</organism>
<accession>W0PLN4</accession>
<keyword evidence="9 11" id="KW-0406">Ion transport</keyword>
<evidence type="ECO:0000256" key="8">
    <source>
        <dbReference type="ARBA" id="ARBA00022989"/>
    </source>
</evidence>
<reference evidence="12 13" key="1">
    <citation type="journal article" date="2014" name="Microbiology">
        <title>Unravelling the complete genome sequence of Advenella mimigardefordensis strain DPN7T and novel insights in the catabolism of the xenobiotic polythioester precursor 3,3'-dithiodipropionate.</title>
        <authorList>
            <person name="Wubbeler J.H."/>
            <person name="Hiessl S."/>
            <person name="Schuldes J."/>
            <person name="Thurmer A."/>
            <person name="Daniel R."/>
            <person name="Steinbuchel A."/>
        </authorList>
    </citation>
    <scope>NUCLEOTIDE SEQUENCE [LARGE SCALE GENOMIC DNA]</scope>
    <source>
        <strain evidence="13">DSM 17166 / LMG 22922 / DPN7</strain>
    </source>
</reference>
<evidence type="ECO:0000256" key="5">
    <source>
        <dbReference type="ARBA" id="ARBA00022741"/>
    </source>
</evidence>
<keyword evidence="13" id="KW-1185">Reference proteome</keyword>
<dbReference type="PATRIC" id="fig|1247726.3.peg.4246"/>
<evidence type="ECO:0000313" key="12">
    <source>
        <dbReference type="EMBL" id="AHG65903.1"/>
    </source>
</evidence>
<comment type="function">
    <text evidence="11">Part of the high-affinity ATP-driven potassium transport (or Kdp) system, which catalyzes the hydrolysis of ATP coupled with the electrogenic transport of potassium into the cytoplasm. This subunit acts as a catalytic chaperone that increases the ATP-binding affinity of the ATP-hydrolyzing subunit KdpB by the formation of a transient KdpB/KdpC/ATP ternary complex.</text>
</comment>
<comment type="similarity">
    <text evidence="11">Belongs to the KdpC family.</text>
</comment>
<keyword evidence="8 11" id="KW-1133">Transmembrane helix</keyword>
<keyword evidence="12" id="KW-0378">Hydrolase</keyword>
<dbReference type="RefSeq" id="WP_025374606.1">
    <property type="nucleotide sequence ID" value="NZ_CP003915.1"/>
</dbReference>
<dbReference type="PANTHER" id="PTHR30042:SF2">
    <property type="entry name" value="POTASSIUM-TRANSPORTING ATPASE KDPC SUBUNIT"/>
    <property type="match status" value="1"/>
</dbReference>
<feature type="transmembrane region" description="Helical" evidence="11">
    <location>
        <begin position="28"/>
        <end position="50"/>
    </location>
</feature>
<keyword evidence="2 11" id="KW-1003">Cell membrane</keyword>
<dbReference type="STRING" id="1247726.MIM_c38470"/>
<keyword evidence="1 11" id="KW-0813">Transport</keyword>
<dbReference type="HOGENOM" id="CLU_077094_2_0_4"/>
<keyword evidence="5 11" id="KW-0547">Nucleotide-binding</keyword>
<dbReference type="HAMAP" id="MF_00276">
    <property type="entry name" value="KdpC"/>
    <property type="match status" value="1"/>
</dbReference>
<sequence>MKTNNIESRNSVSVNYCSLLRPSLLSSVFFMVVCGLAYPLATTGVASILMPSQANGSLMQKNGGNIGSKYIGQLFTAPRYFHGRPSMTVGADPKDPGNTIDQPYNAAASAASNQGALSKKLLDAVAARTQQYRRENALGDDVLIPVDAVTASASGLDPHISVANARLQTKRVAQVRGITEQKVRTLIEQNTESRQFGILGEPRVNVLGLNIALDDLSKVHHVAQ</sequence>
<dbReference type="OrthoDB" id="9788285at2"/>
<dbReference type="GO" id="GO:0016787">
    <property type="term" value="F:hydrolase activity"/>
    <property type="evidence" value="ECO:0007669"/>
    <property type="project" value="UniProtKB-KW"/>
</dbReference>
<evidence type="ECO:0000256" key="4">
    <source>
        <dbReference type="ARBA" id="ARBA00022692"/>
    </source>
</evidence>